<feature type="region of interest" description="Disordered" evidence="5">
    <location>
        <begin position="214"/>
        <end position="235"/>
    </location>
</feature>
<reference evidence="7 8" key="1">
    <citation type="submission" date="2014-04" db="EMBL/GenBank/DDBJ databases">
        <title>Evolutionary Origins and Diversification of the Mycorrhizal Mutualists.</title>
        <authorList>
            <consortium name="DOE Joint Genome Institute"/>
            <consortium name="Mycorrhizal Genomics Consortium"/>
            <person name="Kohler A."/>
            <person name="Kuo A."/>
            <person name="Nagy L.G."/>
            <person name="Floudas D."/>
            <person name="Copeland A."/>
            <person name="Barry K.W."/>
            <person name="Cichocki N."/>
            <person name="Veneault-Fourrey C."/>
            <person name="LaButti K."/>
            <person name="Lindquist E.A."/>
            <person name="Lipzen A."/>
            <person name="Lundell T."/>
            <person name="Morin E."/>
            <person name="Murat C."/>
            <person name="Riley R."/>
            <person name="Ohm R."/>
            <person name="Sun H."/>
            <person name="Tunlid A."/>
            <person name="Henrissat B."/>
            <person name="Grigoriev I.V."/>
            <person name="Hibbett D.S."/>
            <person name="Martin F."/>
        </authorList>
    </citation>
    <scope>NUCLEOTIDE SEQUENCE [LARGE SCALE GENOMIC DNA]</scope>
    <source>
        <strain evidence="7 8">Koide BX008</strain>
    </source>
</reference>
<dbReference type="FunCoup" id="A0A0C2SJN6">
    <property type="interactions" value="27"/>
</dbReference>
<evidence type="ECO:0000313" key="7">
    <source>
        <dbReference type="EMBL" id="KIL63410.1"/>
    </source>
</evidence>
<keyword evidence="4 6" id="KW-0472">Membrane</keyword>
<feature type="region of interest" description="Disordered" evidence="5">
    <location>
        <begin position="255"/>
        <end position="316"/>
    </location>
</feature>
<name>A0A0C2SJN6_AMAMK</name>
<evidence type="ECO:0000256" key="6">
    <source>
        <dbReference type="SAM" id="Phobius"/>
    </source>
</evidence>
<dbReference type="HOGENOM" id="CLU_026460_0_0_1"/>
<feature type="transmembrane region" description="Helical" evidence="6">
    <location>
        <begin position="14"/>
        <end position="37"/>
    </location>
</feature>
<dbReference type="STRING" id="946122.A0A0C2SJN6"/>
<protein>
    <submittedName>
        <fullName evidence="7">Uncharacterized protein</fullName>
    </submittedName>
</protein>
<dbReference type="GO" id="GO:0005783">
    <property type="term" value="C:endoplasmic reticulum"/>
    <property type="evidence" value="ECO:0007669"/>
    <property type="project" value="TreeGrafter"/>
</dbReference>
<gene>
    <name evidence="7" type="ORF">M378DRAFT_79709</name>
</gene>
<keyword evidence="2 6" id="KW-0812">Transmembrane</keyword>
<dbReference type="GO" id="GO:0055085">
    <property type="term" value="P:transmembrane transport"/>
    <property type="evidence" value="ECO:0007669"/>
    <property type="project" value="InterPro"/>
</dbReference>
<evidence type="ECO:0000313" key="8">
    <source>
        <dbReference type="Proteomes" id="UP000054549"/>
    </source>
</evidence>
<dbReference type="OrthoDB" id="2499604at2759"/>
<keyword evidence="3 6" id="KW-1133">Transmembrane helix</keyword>
<dbReference type="EMBL" id="KN818259">
    <property type="protein sequence ID" value="KIL63410.1"/>
    <property type="molecule type" value="Genomic_DNA"/>
</dbReference>
<feature type="transmembrane region" description="Helical" evidence="6">
    <location>
        <begin position="109"/>
        <end position="132"/>
    </location>
</feature>
<evidence type="ECO:0000256" key="3">
    <source>
        <dbReference type="ARBA" id="ARBA00022989"/>
    </source>
</evidence>
<evidence type="ECO:0000256" key="5">
    <source>
        <dbReference type="SAM" id="MobiDB-lite"/>
    </source>
</evidence>
<feature type="transmembrane region" description="Helical" evidence="6">
    <location>
        <begin position="466"/>
        <end position="484"/>
    </location>
</feature>
<dbReference type="Proteomes" id="UP000054549">
    <property type="component" value="Unassembled WGS sequence"/>
</dbReference>
<feature type="transmembrane region" description="Helical" evidence="6">
    <location>
        <begin position="76"/>
        <end position="97"/>
    </location>
</feature>
<feature type="transmembrane region" description="Helical" evidence="6">
    <location>
        <begin position="431"/>
        <end position="454"/>
    </location>
</feature>
<dbReference type="InterPro" id="IPR004776">
    <property type="entry name" value="Mem_transp_PIN-like"/>
</dbReference>
<dbReference type="GO" id="GO:0016020">
    <property type="term" value="C:membrane"/>
    <property type="evidence" value="ECO:0007669"/>
    <property type="project" value="UniProtKB-SubCell"/>
</dbReference>
<feature type="transmembrane region" description="Helical" evidence="6">
    <location>
        <begin position="504"/>
        <end position="526"/>
    </location>
</feature>
<proteinExistence type="predicted"/>
<organism evidence="7 8">
    <name type="scientific">Amanita muscaria (strain Koide BX008)</name>
    <dbReference type="NCBI Taxonomy" id="946122"/>
    <lineage>
        <taxon>Eukaryota</taxon>
        <taxon>Fungi</taxon>
        <taxon>Dikarya</taxon>
        <taxon>Basidiomycota</taxon>
        <taxon>Agaricomycotina</taxon>
        <taxon>Agaricomycetes</taxon>
        <taxon>Agaricomycetidae</taxon>
        <taxon>Agaricales</taxon>
        <taxon>Pluteineae</taxon>
        <taxon>Amanitaceae</taxon>
        <taxon>Amanita</taxon>
    </lineage>
</organism>
<feature type="transmembrane region" description="Helical" evidence="6">
    <location>
        <begin position="152"/>
        <end position="170"/>
    </location>
</feature>
<sequence>MSTSGTPVGPLLKVVFASILEVFLLCLSGYILAWKGVLDKKTQKQINRLNVSLFTPALLFSKVAFSLSPAKLQELWIIPIFFVLVTLVSMIVAYVLGTLFRLKPSQRSFAMAAAMFMNSNSLPIALMQSLVLTVPDLKWGEDDSKDSRVGRALTYLVLYSTLGMVIRWSYGVKLLSQADDEVQDVTAMVNERQPLLASGDGLPESYTGTMAEHPKISVSDEGPPLSPNVNGGRRLLRPAKHHSAPFYSFPNTPTMSRCELAPESGSSSSTASVAASDEESDSDDADQRKRSSLPFFRRSSKINDHPRRRKHSKSLTSHALRSINEFMTAPLWAATASLAVACIPVFQHALEQHMKPIKGAISSAGQCSIPLTLVVLGAYFYPASSDNDKDKDCPATNRMSGSVLENLRSYLTIGSSHDSSVEKRPGETKTVFVSVASRMFITPLILLPLMALGAKFEIQNVFSDPVFVVSNVLLLSSPPALTLAQITQAASGDAFERLISRTIFWSYCIVTPPMTIAYVVIGLILAKL</sequence>
<evidence type="ECO:0000256" key="1">
    <source>
        <dbReference type="ARBA" id="ARBA00004141"/>
    </source>
</evidence>
<keyword evidence="8" id="KW-1185">Reference proteome</keyword>
<feature type="transmembrane region" description="Helical" evidence="6">
    <location>
        <begin position="49"/>
        <end position="70"/>
    </location>
</feature>
<feature type="transmembrane region" description="Helical" evidence="6">
    <location>
        <begin position="360"/>
        <end position="381"/>
    </location>
</feature>
<dbReference type="InParanoid" id="A0A0C2SJN6"/>
<dbReference type="AlphaFoldDB" id="A0A0C2SJN6"/>
<evidence type="ECO:0000256" key="4">
    <source>
        <dbReference type="ARBA" id="ARBA00023136"/>
    </source>
</evidence>
<dbReference type="Pfam" id="PF03547">
    <property type="entry name" value="Mem_trans"/>
    <property type="match status" value="1"/>
</dbReference>
<comment type="subcellular location">
    <subcellularLocation>
        <location evidence="1">Membrane</location>
        <topology evidence="1">Multi-pass membrane protein</topology>
    </subcellularLocation>
</comment>
<dbReference type="PANTHER" id="PTHR31794:SF2">
    <property type="entry name" value="AUXIN EFFLUX TRANSPORTER FAMILY PROTEIN (EUROFUNG)"/>
    <property type="match status" value="1"/>
</dbReference>
<dbReference type="PANTHER" id="PTHR31794">
    <property type="entry name" value="AUXIN EFFLUX TRANSPORTER FAMILY PROTEIN (EUROFUNG)"/>
    <property type="match status" value="1"/>
</dbReference>
<accession>A0A0C2SJN6</accession>
<feature type="compositionally biased region" description="Low complexity" evidence="5">
    <location>
        <begin position="261"/>
        <end position="275"/>
    </location>
</feature>
<evidence type="ECO:0000256" key="2">
    <source>
        <dbReference type="ARBA" id="ARBA00022692"/>
    </source>
</evidence>